<dbReference type="RefSeq" id="WP_177718148.1">
    <property type="nucleotide sequence ID" value="NZ_JACRSQ010000043.1"/>
</dbReference>
<dbReference type="PANTHER" id="PTHR30417:SF11">
    <property type="entry name" value="N-ACETYLMURAMOYL-L-ALANINE AMIDASE XLYA"/>
    <property type="match status" value="1"/>
</dbReference>
<comment type="caution">
    <text evidence="10">The sequence shown here is derived from an EMBL/GenBank/DDBJ whole genome shotgun (WGS) entry which is preliminary data.</text>
</comment>
<evidence type="ECO:0000256" key="8">
    <source>
        <dbReference type="SAM" id="MobiDB-lite"/>
    </source>
</evidence>
<evidence type="ECO:0000256" key="6">
    <source>
        <dbReference type="ARBA" id="ARBA00023287"/>
    </source>
</evidence>
<dbReference type="SMART" id="SM00644">
    <property type="entry name" value="Ami_2"/>
    <property type="match status" value="1"/>
</dbReference>
<dbReference type="InterPro" id="IPR002502">
    <property type="entry name" value="Amidase_domain"/>
</dbReference>
<evidence type="ECO:0000313" key="11">
    <source>
        <dbReference type="Proteomes" id="UP000657006"/>
    </source>
</evidence>
<protein>
    <recommendedName>
        <fullName evidence="3">N-acetylmuramoyl-L-alanine amidase</fullName>
        <ecNumber evidence="3">3.5.1.28</ecNumber>
    </recommendedName>
</protein>
<dbReference type="GO" id="GO:0030435">
    <property type="term" value="P:sporulation resulting in formation of a cellular spore"/>
    <property type="evidence" value="ECO:0007669"/>
    <property type="project" value="UniProtKB-KW"/>
</dbReference>
<sequence>MNRRTKKYSILFFTLFLSIMLVVATVCLIRLVRMDAHASAVKLEKSEGDHTEKEEHSNSGDSLQHQHTSRPLSSSANYTVERPKVDSIDGIPLTVDLIPNGSEGRPGTKRTVQYVVIHETGNTDPGTGASNHARLLASGENGSTSWHYTVDDHEIYQHLPDNEVGWHCGDGREGPGNQTGIGIELCVNPEGDFDSTFDNAARLTAYLLEAYELTLQDVRQHYDFSGKDCPEQIREQNRWEEFLKLVQTYLRD</sequence>
<dbReference type="InterPro" id="IPR036505">
    <property type="entry name" value="Amidase/PGRP_sf"/>
</dbReference>
<dbReference type="GO" id="GO:0030420">
    <property type="term" value="P:establishment of competence for transformation"/>
    <property type="evidence" value="ECO:0007669"/>
    <property type="project" value="UniProtKB-KW"/>
</dbReference>
<dbReference type="GO" id="GO:0009253">
    <property type="term" value="P:peptidoglycan catabolic process"/>
    <property type="evidence" value="ECO:0007669"/>
    <property type="project" value="InterPro"/>
</dbReference>
<dbReference type="Pfam" id="PF01510">
    <property type="entry name" value="Amidase_2"/>
    <property type="match status" value="1"/>
</dbReference>
<gene>
    <name evidence="10" type="ORF">H8730_16075</name>
</gene>
<evidence type="ECO:0000256" key="2">
    <source>
        <dbReference type="ARBA" id="ARBA00007553"/>
    </source>
</evidence>
<evidence type="ECO:0000313" key="10">
    <source>
        <dbReference type="EMBL" id="MBC8545059.1"/>
    </source>
</evidence>
<evidence type="ECO:0000256" key="7">
    <source>
        <dbReference type="ARBA" id="ARBA00023316"/>
    </source>
</evidence>
<evidence type="ECO:0000256" key="5">
    <source>
        <dbReference type="ARBA" id="ARBA00022969"/>
    </source>
</evidence>
<evidence type="ECO:0000256" key="1">
    <source>
        <dbReference type="ARBA" id="ARBA00001561"/>
    </source>
</evidence>
<dbReference type="Proteomes" id="UP000657006">
    <property type="component" value="Unassembled WGS sequence"/>
</dbReference>
<comment type="similarity">
    <text evidence="2">Belongs to the N-acetylmuramoyl-L-alanine amidase 2 family.</text>
</comment>
<dbReference type="CDD" id="cd06583">
    <property type="entry name" value="PGRP"/>
    <property type="match status" value="1"/>
</dbReference>
<feature type="domain" description="N-acetylmuramoyl-L-alanine amidase" evidence="9">
    <location>
        <begin position="100"/>
        <end position="241"/>
    </location>
</feature>
<feature type="region of interest" description="Disordered" evidence="8">
    <location>
        <begin position="43"/>
        <end position="78"/>
    </location>
</feature>
<dbReference type="Gene3D" id="3.40.80.10">
    <property type="entry name" value="Peptidoglycan recognition protein-like"/>
    <property type="match status" value="1"/>
</dbReference>
<dbReference type="EC" id="3.5.1.28" evidence="3"/>
<reference evidence="10" key="1">
    <citation type="submission" date="2020-08" db="EMBL/GenBank/DDBJ databases">
        <title>Genome public.</title>
        <authorList>
            <person name="Liu C."/>
            <person name="Sun Q."/>
        </authorList>
    </citation>
    <scope>NUCLEOTIDE SEQUENCE</scope>
    <source>
        <strain evidence="10">NSJ-32</strain>
    </source>
</reference>
<dbReference type="GO" id="GO:0008745">
    <property type="term" value="F:N-acetylmuramoyl-L-alanine amidase activity"/>
    <property type="evidence" value="ECO:0007669"/>
    <property type="project" value="UniProtKB-EC"/>
</dbReference>
<keyword evidence="4" id="KW-0378">Hydrolase</keyword>
<dbReference type="AlphaFoldDB" id="A0A926I294"/>
<name>A0A926I294_9FIRM</name>
<proteinExistence type="inferred from homology"/>
<comment type="catalytic activity">
    <reaction evidence="1">
        <text>Hydrolyzes the link between N-acetylmuramoyl residues and L-amino acid residues in certain cell-wall glycopeptides.</text>
        <dbReference type="EC" id="3.5.1.28"/>
    </reaction>
</comment>
<evidence type="ECO:0000256" key="4">
    <source>
        <dbReference type="ARBA" id="ARBA00022801"/>
    </source>
</evidence>
<keyword evidence="6" id="KW-0178">Competence</keyword>
<keyword evidence="5" id="KW-0749">Sporulation</keyword>
<keyword evidence="11" id="KW-1185">Reference proteome</keyword>
<keyword evidence="7" id="KW-0961">Cell wall biogenesis/degradation</keyword>
<organism evidence="10 11">
    <name type="scientific">Bianquea renquensis</name>
    <dbReference type="NCBI Taxonomy" id="2763661"/>
    <lineage>
        <taxon>Bacteria</taxon>
        <taxon>Bacillati</taxon>
        <taxon>Bacillota</taxon>
        <taxon>Clostridia</taxon>
        <taxon>Eubacteriales</taxon>
        <taxon>Bianqueaceae</taxon>
        <taxon>Bianquea</taxon>
    </lineage>
</organism>
<evidence type="ECO:0000259" key="9">
    <source>
        <dbReference type="SMART" id="SM00644"/>
    </source>
</evidence>
<dbReference type="PANTHER" id="PTHR30417">
    <property type="entry name" value="N-ACETYLMURAMOYL-L-ALANINE AMIDASE AMID"/>
    <property type="match status" value="1"/>
</dbReference>
<dbReference type="InterPro" id="IPR051206">
    <property type="entry name" value="NAMLAA_amidase_2"/>
</dbReference>
<dbReference type="SUPFAM" id="SSF55846">
    <property type="entry name" value="N-acetylmuramoyl-L-alanine amidase-like"/>
    <property type="match status" value="1"/>
</dbReference>
<accession>A0A926I294</accession>
<dbReference type="GO" id="GO:0009254">
    <property type="term" value="P:peptidoglycan turnover"/>
    <property type="evidence" value="ECO:0007669"/>
    <property type="project" value="TreeGrafter"/>
</dbReference>
<dbReference type="EMBL" id="JACRSQ010000043">
    <property type="protein sequence ID" value="MBC8545059.1"/>
    <property type="molecule type" value="Genomic_DNA"/>
</dbReference>
<feature type="compositionally biased region" description="Basic and acidic residues" evidence="8">
    <location>
        <begin position="43"/>
        <end position="58"/>
    </location>
</feature>
<feature type="compositionally biased region" description="Polar residues" evidence="8">
    <location>
        <begin position="59"/>
        <end position="78"/>
    </location>
</feature>
<dbReference type="GO" id="GO:0071555">
    <property type="term" value="P:cell wall organization"/>
    <property type="evidence" value="ECO:0007669"/>
    <property type="project" value="UniProtKB-KW"/>
</dbReference>
<evidence type="ECO:0000256" key="3">
    <source>
        <dbReference type="ARBA" id="ARBA00011901"/>
    </source>
</evidence>